<comment type="caution">
    <text evidence="2">The sequence shown here is derived from an EMBL/GenBank/DDBJ whole genome shotgun (WGS) entry which is preliminary data.</text>
</comment>
<gene>
    <name evidence="2" type="ORF">MNOR_LOCUS10282</name>
</gene>
<dbReference type="PANTHER" id="PTHR33562">
    <property type="entry name" value="ATILLA, ISOFORM B-RELATED-RELATED"/>
    <property type="match status" value="1"/>
</dbReference>
<accession>A0AAV2QAW2</accession>
<protein>
    <recommendedName>
        <fullName evidence="4">Protein quiver</fullName>
    </recommendedName>
</protein>
<keyword evidence="3" id="KW-1185">Reference proteome</keyword>
<dbReference type="Proteomes" id="UP001497623">
    <property type="component" value="Unassembled WGS sequence"/>
</dbReference>
<proteinExistence type="predicted"/>
<evidence type="ECO:0008006" key="4">
    <source>
        <dbReference type="Google" id="ProtNLM"/>
    </source>
</evidence>
<evidence type="ECO:0000256" key="1">
    <source>
        <dbReference type="ARBA" id="ARBA00022729"/>
    </source>
</evidence>
<keyword evidence="1" id="KW-0732">Signal</keyword>
<dbReference type="AlphaFoldDB" id="A0AAV2QAW2"/>
<sequence>MSLFKSKSTPFITEKSRYTTHYTSMKTENIFQILLILIIYLTLQPAEGINCYECVHNNQRVKRHNRYVYPCAEFDNSDKYIMKCPDSKLCVYQKINLSLADKQISVSTMDGCTPNTTNQQRYDEVGLVQEGCIRHNSAYKPPSSEYCYCSYNLCNHAAPPNISFSIWAIIPTMYLIARYGFQGPHS</sequence>
<dbReference type="EMBL" id="CAXKWB010005145">
    <property type="protein sequence ID" value="CAL4076936.1"/>
    <property type="molecule type" value="Genomic_DNA"/>
</dbReference>
<evidence type="ECO:0000313" key="3">
    <source>
        <dbReference type="Proteomes" id="UP001497623"/>
    </source>
</evidence>
<organism evidence="2 3">
    <name type="scientific">Meganyctiphanes norvegica</name>
    <name type="common">Northern krill</name>
    <name type="synonym">Thysanopoda norvegica</name>
    <dbReference type="NCBI Taxonomy" id="48144"/>
    <lineage>
        <taxon>Eukaryota</taxon>
        <taxon>Metazoa</taxon>
        <taxon>Ecdysozoa</taxon>
        <taxon>Arthropoda</taxon>
        <taxon>Crustacea</taxon>
        <taxon>Multicrustacea</taxon>
        <taxon>Malacostraca</taxon>
        <taxon>Eumalacostraca</taxon>
        <taxon>Eucarida</taxon>
        <taxon>Euphausiacea</taxon>
        <taxon>Euphausiidae</taxon>
        <taxon>Meganyctiphanes</taxon>
    </lineage>
</organism>
<reference evidence="2 3" key="1">
    <citation type="submission" date="2024-05" db="EMBL/GenBank/DDBJ databases">
        <authorList>
            <person name="Wallberg A."/>
        </authorList>
    </citation>
    <scope>NUCLEOTIDE SEQUENCE [LARGE SCALE GENOMIC DNA]</scope>
</reference>
<evidence type="ECO:0000313" key="2">
    <source>
        <dbReference type="EMBL" id="CAL4076936.1"/>
    </source>
</evidence>
<name>A0AAV2QAW2_MEGNR</name>
<dbReference type="PANTHER" id="PTHR33562:SF29">
    <property type="entry name" value="PROTEIN SLEEPLESS"/>
    <property type="match status" value="1"/>
</dbReference>
<dbReference type="InterPro" id="IPR050975">
    <property type="entry name" value="Sleep_regulator"/>
</dbReference>